<dbReference type="Pfam" id="PF04632">
    <property type="entry name" value="FUSC"/>
    <property type="match status" value="1"/>
</dbReference>
<evidence type="ECO:0000256" key="7">
    <source>
        <dbReference type="SAM" id="Phobius"/>
    </source>
</evidence>
<comment type="caution">
    <text evidence="8">The sequence shown here is derived from an EMBL/GenBank/DDBJ whole genome shotgun (WGS) entry which is preliminary data.</text>
</comment>
<feature type="transmembrane region" description="Helical" evidence="7">
    <location>
        <begin position="348"/>
        <end position="367"/>
    </location>
</feature>
<name>A0ABV9QU89_9GAMM</name>
<evidence type="ECO:0000256" key="4">
    <source>
        <dbReference type="ARBA" id="ARBA00022692"/>
    </source>
</evidence>
<feature type="transmembrane region" description="Helical" evidence="7">
    <location>
        <begin position="100"/>
        <end position="117"/>
    </location>
</feature>
<keyword evidence="5 7" id="KW-1133">Transmembrane helix</keyword>
<evidence type="ECO:0000256" key="5">
    <source>
        <dbReference type="ARBA" id="ARBA00022989"/>
    </source>
</evidence>
<organism evidence="8 9">
    <name type="scientific">Dokdonella ginsengisoli</name>
    <dbReference type="NCBI Taxonomy" id="363846"/>
    <lineage>
        <taxon>Bacteria</taxon>
        <taxon>Pseudomonadati</taxon>
        <taxon>Pseudomonadota</taxon>
        <taxon>Gammaproteobacteria</taxon>
        <taxon>Lysobacterales</taxon>
        <taxon>Rhodanobacteraceae</taxon>
        <taxon>Dokdonella</taxon>
    </lineage>
</organism>
<evidence type="ECO:0000313" key="9">
    <source>
        <dbReference type="Proteomes" id="UP001595886"/>
    </source>
</evidence>
<evidence type="ECO:0000256" key="3">
    <source>
        <dbReference type="ARBA" id="ARBA00022475"/>
    </source>
</evidence>
<feature type="transmembrane region" description="Helical" evidence="7">
    <location>
        <begin position="124"/>
        <end position="140"/>
    </location>
</feature>
<feature type="transmembrane region" description="Helical" evidence="7">
    <location>
        <begin position="38"/>
        <end position="60"/>
    </location>
</feature>
<keyword evidence="4 7" id="KW-0812">Transmembrane</keyword>
<dbReference type="Proteomes" id="UP001595886">
    <property type="component" value="Unassembled WGS sequence"/>
</dbReference>
<keyword evidence="3" id="KW-1003">Cell membrane</keyword>
<feature type="transmembrane region" description="Helical" evidence="7">
    <location>
        <begin position="373"/>
        <end position="392"/>
    </location>
</feature>
<reference evidence="9" key="1">
    <citation type="journal article" date="2019" name="Int. J. Syst. Evol. Microbiol.">
        <title>The Global Catalogue of Microorganisms (GCM) 10K type strain sequencing project: providing services to taxonomists for standard genome sequencing and annotation.</title>
        <authorList>
            <consortium name="The Broad Institute Genomics Platform"/>
            <consortium name="The Broad Institute Genome Sequencing Center for Infectious Disease"/>
            <person name="Wu L."/>
            <person name="Ma J."/>
        </authorList>
    </citation>
    <scope>NUCLEOTIDE SEQUENCE [LARGE SCALE GENOMIC DNA]</scope>
    <source>
        <strain evidence="9">CCUG 30340</strain>
    </source>
</reference>
<dbReference type="PANTHER" id="PTHR30509">
    <property type="entry name" value="P-HYDROXYBENZOIC ACID EFFLUX PUMP SUBUNIT-RELATED"/>
    <property type="match status" value="1"/>
</dbReference>
<feature type="transmembrane region" description="Helical" evidence="7">
    <location>
        <begin position="425"/>
        <end position="444"/>
    </location>
</feature>
<keyword evidence="2" id="KW-0813">Transport</keyword>
<dbReference type="RefSeq" id="WP_380020022.1">
    <property type="nucleotide sequence ID" value="NZ_JBHSHD010000006.1"/>
</dbReference>
<comment type="subcellular location">
    <subcellularLocation>
        <location evidence="1">Cell membrane</location>
        <topology evidence="1">Multi-pass membrane protein</topology>
    </subcellularLocation>
</comment>
<protein>
    <submittedName>
        <fullName evidence="8">FUSC family protein</fullName>
    </submittedName>
</protein>
<evidence type="ECO:0000313" key="8">
    <source>
        <dbReference type="EMBL" id="MFC4820190.1"/>
    </source>
</evidence>
<feature type="transmembrane region" description="Helical" evidence="7">
    <location>
        <begin position="399"/>
        <end position="419"/>
    </location>
</feature>
<feature type="transmembrane region" description="Helical" evidence="7">
    <location>
        <begin position="451"/>
        <end position="469"/>
    </location>
</feature>
<gene>
    <name evidence="8" type="ORF">ACFO6Q_07635</name>
</gene>
<sequence length="692" mass="73581">MSEAAASGWAAAMPSLVAELRAYPGRWNVALRCLLSCAIVIVVSQALQVPFLAVSLFIVFFATQANLVLTRLVGLLMFLGITLAVAAAIVLAKFTFGDPAWRIVAVAALLFGCLFLMRASRLGPVFYIVAVVITAVQGYFDLIDSPELVVRAILWAWIAAIYPLTVCVLINALLLPAEPLQQLKAEVQRQLAQVDAALAYAAGERSDAPALAAEELSHGVLAVQKLLRFAWMRDKAFQGGQARHLVLAAALASLREQALHLQPAGNAAAGSIAALRAAVHRLDACIRTETPFDLHGLAIPDDDDASHAPPAQMWRTLRALSERGEQPADAAAATKGGLLAADARSNRVYVQFALKTLLAMMACYVFYVGADWTGIHTVMMTCLIVAQPSLGASSRKIRLRVIGALIGGGLALFLTVFVIPQLDTLVGLLLITLPVLAASAYLSAGSERVSYAGMQIMFTFSLAILGDFSASTDLTGIRDRLVGIGLGITASYLVHTLLWPESEGKPLVQQIGALLRSIAALIGERAGAGTLAASASSSRAWAALGACEETLSRVAFEPDWQQAEGEREGTTLRLQNLLAQAREILLDAGALRRALDAHVDRFDASRRDALADAQAGVAARLQRYADELIASGDMFPALPPDAALPVPPAAGADDAYAAARRQLYRLAARVQYLTTSSARADESFSHREAAYT</sequence>
<keyword evidence="9" id="KW-1185">Reference proteome</keyword>
<dbReference type="EMBL" id="JBHSHD010000006">
    <property type="protein sequence ID" value="MFC4820190.1"/>
    <property type="molecule type" value="Genomic_DNA"/>
</dbReference>
<proteinExistence type="predicted"/>
<keyword evidence="6 7" id="KW-0472">Membrane</keyword>
<feature type="transmembrane region" description="Helical" evidence="7">
    <location>
        <begin position="152"/>
        <end position="174"/>
    </location>
</feature>
<evidence type="ECO:0000256" key="6">
    <source>
        <dbReference type="ARBA" id="ARBA00023136"/>
    </source>
</evidence>
<feature type="transmembrane region" description="Helical" evidence="7">
    <location>
        <begin position="72"/>
        <end position="94"/>
    </location>
</feature>
<evidence type="ECO:0000256" key="2">
    <source>
        <dbReference type="ARBA" id="ARBA00022448"/>
    </source>
</evidence>
<evidence type="ECO:0000256" key="1">
    <source>
        <dbReference type="ARBA" id="ARBA00004651"/>
    </source>
</evidence>
<dbReference type="InterPro" id="IPR006726">
    <property type="entry name" value="PHBA_efflux_AaeB/fusaric-R"/>
</dbReference>
<dbReference type="PANTHER" id="PTHR30509:SF9">
    <property type="entry name" value="MULTIDRUG RESISTANCE PROTEIN MDTO"/>
    <property type="match status" value="1"/>
</dbReference>
<accession>A0ABV9QU89</accession>